<dbReference type="EMBL" id="CP000677">
    <property type="protein sequence ID" value="ABP64467.1"/>
    <property type="molecule type" value="Genomic_DNA"/>
</dbReference>
<evidence type="ECO:0000256" key="1">
    <source>
        <dbReference type="ARBA" id="ARBA00006484"/>
    </source>
</evidence>
<evidence type="ECO:0000313" key="4">
    <source>
        <dbReference type="EMBL" id="ABP64467.1"/>
    </source>
</evidence>
<dbReference type="FunFam" id="3.40.50.720:FF:000084">
    <property type="entry name" value="Short-chain dehydrogenase reductase"/>
    <property type="match status" value="1"/>
</dbReference>
<dbReference type="KEGG" id="nar:Saro_3607"/>
<sequence>MSQDMTGKVAIVTGGSDGIGLATARLLAARGATVVICARREDKLEAARAEIAKVGKVEAVKLDVSDEAAFTALVEDVAARHGRLDMLVNNAMSVHYAPIAKLRLDHWRKDFAVNADAVFVGTKAAMKVMAAQEQRGRQRGAIVNIASTCGIRAAPNMASYSASKAAMVHFTAAAAMEGAPLGIRVNAIVPGQVMTAATQEFADRAPEVAARTTGAIPMQRGGEPEELAEAIVFMLSEAASYVTGTALPVDGGKAAQLYMPG</sequence>
<dbReference type="CDD" id="cd05233">
    <property type="entry name" value="SDR_c"/>
    <property type="match status" value="1"/>
</dbReference>
<gene>
    <name evidence="4" type="ordered locus">Saro_3607</name>
</gene>
<dbReference type="RefSeq" id="WP_011906854.1">
    <property type="nucleotide sequence ID" value="NC_009427.1"/>
</dbReference>
<dbReference type="PANTHER" id="PTHR24321">
    <property type="entry name" value="DEHYDROGENASES, SHORT CHAIN"/>
    <property type="match status" value="1"/>
</dbReference>
<dbReference type="PRINTS" id="PR00081">
    <property type="entry name" value="GDHRDH"/>
</dbReference>
<keyword evidence="5" id="KW-1185">Reference proteome</keyword>
<dbReference type="Gene3D" id="3.40.50.720">
    <property type="entry name" value="NAD(P)-binding Rossmann-like Domain"/>
    <property type="match status" value="1"/>
</dbReference>
<dbReference type="InterPro" id="IPR057326">
    <property type="entry name" value="KR_dom"/>
</dbReference>
<dbReference type="PROSITE" id="PS00061">
    <property type="entry name" value="ADH_SHORT"/>
    <property type="match status" value="1"/>
</dbReference>
<protein>
    <submittedName>
        <fullName evidence="4">Short-chain dehydrogenase/reductase SDR</fullName>
    </submittedName>
</protein>
<evidence type="ECO:0000256" key="2">
    <source>
        <dbReference type="ARBA" id="ARBA00023002"/>
    </source>
</evidence>
<organism evidence="4 5">
    <name type="scientific">Novosphingobium aromaticivorans (strain ATCC 700278 / DSM 12444 / CCUG 56034 / CIP 105152 / NBRC 16084 / F199)</name>
    <dbReference type="NCBI Taxonomy" id="279238"/>
    <lineage>
        <taxon>Bacteria</taxon>
        <taxon>Pseudomonadati</taxon>
        <taxon>Pseudomonadota</taxon>
        <taxon>Alphaproteobacteria</taxon>
        <taxon>Sphingomonadales</taxon>
        <taxon>Sphingomonadaceae</taxon>
        <taxon>Novosphingobium</taxon>
    </lineage>
</organism>
<dbReference type="AlphaFoldDB" id="A4XEV6"/>
<dbReference type="PANTHER" id="PTHR24321:SF15">
    <property type="entry name" value="OXIDOREDUCTASE UCPA"/>
    <property type="match status" value="1"/>
</dbReference>
<name>A4XEV6_NOVAD</name>
<dbReference type="HOGENOM" id="CLU_010194_1_0_5"/>
<reference evidence="4 5" key="1">
    <citation type="submission" date="2007-04" db="EMBL/GenBank/DDBJ databases">
        <title>Complete sequence of plasmid pNL2 of Novosphingobium aromaticivorans DSM 12444.</title>
        <authorList>
            <consortium name="US DOE Joint Genome Institute"/>
            <person name="Copeland A."/>
            <person name="Lucas S."/>
            <person name="Lapidus A."/>
            <person name="Barry K."/>
            <person name="Detter J.C."/>
            <person name="Glavina del Rio T."/>
            <person name="Hammon N."/>
            <person name="Israni S."/>
            <person name="Dalin E."/>
            <person name="Tice H."/>
            <person name="Pitluck S."/>
            <person name="Chertkov O."/>
            <person name="Han C."/>
            <person name="Thomson S."/>
            <person name="Schmutz J."/>
            <person name="Larimer F."/>
            <person name="Land M."/>
            <person name="Kyrpides N."/>
            <person name="Ivanova N."/>
            <person name="Fredrickson J."/>
            <person name="Romine M.F."/>
            <person name="Richardson P."/>
        </authorList>
    </citation>
    <scope>NUCLEOTIDE SEQUENCE [LARGE SCALE GENOMIC DNA]</scope>
    <source>
        <strain evidence="5">ATCC 700278 / DSM 12444 / CCUG 56034 / CIP 105152 / NBRC 16084 / F199</strain>
        <plasmid evidence="4 5">pNL2</plasmid>
    </source>
</reference>
<dbReference type="NCBIfam" id="NF005559">
    <property type="entry name" value="PRK07231.1"/>
    <property type="match status" value="1"/>
</dbReference>
<dbReference type="SUPFAM" id="SSF51735">
    <property type="entry name" value="NAD(P)-binding Rossmann-fold domains"/>
    <property type="match status" value="1"/>
</dbReference>
<dbReference type="InterPro" id="IPR036291">
    <property type="entry name" value="NAD(P)-bd_dom_sf"/>
</dbReference>
<comment type="similarity">
    <text evidence="1">Belongs to the short-chain dehydrogenases/reductases (SDR) family.</text>
</comment>
<feature type="domain" description="Ketoreductase" evidence="3">
    <location>
        <begin position="8"/>
        <end position="191"/>
    </location>
</feature>
<keyword evidence="4" id="KW-0614">Plasmid</keyword>
<evidence type="ECO:0000259" key="3">
    <source>
        <dbReference type="SMART" id="SM00822"/>
    </source>
</evidence>
<dbReference type="Proteomes" id="UP000009134">
    <property type="component" value="Plasmid pNL2"/>
</dbReference>
<dbReference type="InterPro" id="IPR002347">
    <property type="entry name" value="SDR_fam"/>
</dbReference>
<dbReference type="Pfam" id="PF13561">
    <property type="entry name" value="adh_short_C2"/>
    <property type="match status" value="1"/>
</dbReference>
<dbReference type="SMART" id="SM00822">
    <property type="entry name" value="PKS_KR"/>
    <property type="match status" value="1"/>
</dbReference>
<proteinExistence type="inferred from homology"/>
<dbReference type="eggNOG" id="COG1028">
    <property type="taxonomic scope" value="Bacteria"/>
</dbReference>
<evidence type="ECO:0000313" key="5">
    <source>
        <dbReference type="Proteomes" id="UP000009134"/>
    </source>
</evidence>
<dbReference type="PRINTS" id="PR00080">
    <property type="entry name" value="SDRFAMILY"/>
</dbReference>
<dbReference type="GO" id="GO:0016491">
    <property type="term" value="F:oxidoreductase activity"/>
    <property type="evidence" value="ECO:0007669"/>
    <property type="project" value="UniProtKB-KW"/>
</dbReference>
<keyword evidence="2" id="KW-0560">Oxidoreductase</keyword>
<geneLocation type="plasmid" evidence="4 5">
    <name>pNL2</name>
</geneLocation>
<accession>A4XEV6</accession>
<dbReference type="InterPro" id="IPR020904">
    <property type="entry name" value="Sc_DH/Rdtase_CS"/>
</dbReference>